<dbReference type="InterPro" id="IPR004462">
    <property type="entry name" value="Desulfoferrodoxin_N"/>
</dbReference>
<proteinExistence type="inferred from homology"/>
<dbReference type="EMBL" id="DVNG01000085">
    <property type="protein sequence ID" value="HIU50476.1"/>
    <property type="molecule type" value="Genomic_DNA"/>
</dbReference>
<evidence type="ECO:0000256" key="1">
    <source>
        <dbReference type="ARBA" id="ARBA00005941"/>
    </source>
</evidence>
<name>A0A9D1LYS7_9FIRM</name>
<evidence type="ECO:0000259" key="11">
    <source>
        <dbReference type="Pfam" id="PF01880"/>
    </source>
</evidence>
<comment type="caution">
    <text evidence="13">The sequence shown here is derived from an EMBL/GenBank/DDBJ whole genome shotgun (WGS) entry which is preliminary data.</text>
</comment>
<dbReference type="InterPro" id="IPR051233">
    <property type="entry name" value="Desulfoferrodoxin_SOR"/>
</dbReference>
<dbReference type="GO" id="GO:0050605">
    <property type="term" value="F:superoxide reductase activity"/>
    <property type="evidence" value="ECO:0007669"/>
    <property type="project" value="UniProtKB-EC"/>
</dbReference>
<comment type="similarity">
    <text evidence="1">Belongs to the desulfoferrodoxin family.</text>
</comment>
<dbReference type="NCBIfam" id="TIGR00332">
    <property type="entry name" value="neela_ferrous"/>
    <property type="match status" value="1"/>
</dbReference>
<evidence type="ECO:0000256" key="9">
    <source>
        <dbReference type="ARBA" id="ARBA00031398"/>
    </source>
</evidence>
<keyword evidence="4" id="KW-0813">Transport</keyword>
<evidence type="ECO:0000256" key="6">
    <source>
        <dbReference type="ARBA" id="ARBA00022982"/>
    </source>
</evidence>
<dbReference type="InterPro" id="IPR002742">
    <property type="entry name" value="Desulfoferrodoxin_Fe-bd_dom"/>
</dbReference>
<dbReference type="Proteomes" id="UP000824118">
    <property type="component" value="Unassembled WGS sequence"/>
</dbReference>
<gene>
    <name evidence="13" type="ORF">IAD22_05635</name>
</gene>
<dbReference type="SUPFAM" id="SSF57802">
    <property type="entry name" value="Rubredoxin-like"/>
    <property type="match status" value="1"/>
</dbReference>
<evidence type="ECO:0000313" key="13">
    <source>
        <dbReference type="EMBL" id="HIU50476.1"/>
    </source>
</evidence>
<evidence type="ECO:0000256" key="5">
    <source>
        <dbReference type="ARBA" id="ARBA00022723"/>
    </source>
</evidence>
<reference evidence="13" key="1">
    <citation type="submission" date="2020-10" db="EMBL/GenBank/DDBJ databases">
        <authorList>
            <person name="Gilroy R."/>
        </authorList>
    </citation>
    <scope>NUCLEOTIDE SEQUENCE</scope>
    <source>
        <strain evidence="13">ChiGjej1B1-1684</strain>
    </source>
</reference>
<evidence type="ECO:0000256" key="2">
    <source>
        <dbReference type="ARBA" id="ARBA00012679"/>
    </source>
</evidence>
<dbReference type="Gene3D" id="2.60.40.730">
    <property type="entry name" value="SOR catalytic domain"/>
    <property type="match status" value="1"/>
</dbReference>
<feature type="domain" description="Desulfoferrodoxin ferrous iron-binding" evidence="11">
    <location>
        <begin position="40"/>
        <end position="124"/>
    </location>
</feature>
<keyword evidence="5" id="KW-0479">Metal-binding</keyword>
<accession>A0A9D1LYS7</accession>
<dbReference type="GO" id="GO:0005506">
    <property type="term" value="F:iron ion binding"/>
    <property type="evidence" value="ECO:0007669"/>
    <property type="project" value="InterPro"/>
</dbReference>
<dbReference type="EC" id="1.15.1.2" evidence="2"/>
<comment type="catalytic activity">
    <reaction evidence="10">
        <text>reduced [rubredoxin] + superoxide + 2 H(+) = oxidized [rubredoxin] + H2O2</text>
        <dbReference type="Rhea" id="RHEA:21324"/>
        <dbReference type="Rhea" id="RHEA-COMP:10302"/>
        <dbReference type="Rhea" id="RHEA-COMP:10303"/>
        <dbReference type="ChEBI" id="CHEBI:15378"/>
        <dbReference type="ChEBI" id="CHEBI:16240"/>
        <dbReference type="ChEBI" id="CHEBI:18421"/>
        <dbReference type="ChEBI" id="CHEBI:29033"/>
        <dbReference type="ChEBI" id="CHEBI:29034"/>
        <dbReference type="EC" id="1.15.1.2"/>
    </reaction>
</comment>
<dbReference type="InterPro" id="IPR036073">
    <property type="entry name" value="Desulfoferrodoxin_Fe-bd_dom_sf"/>
</dbReference>
<keyword evidence="7" id="KW-0408">Iron</keyword>
<dbReference type="Pfam" id="PF01880">
    <property type="entry name" value="Desulfoferrodox"/>
    <property type="match status" value="1"/>
</dbReference>
<feature type="domain" description="Desulfoferrodoxin N-terminal" evidence="12">
    <location>
        <begin position="4"/>
        <end position="34"/>
    </location>
</feature>
<evidence type="ECO:0000259" key="12">
    <source>
        <dbReference type="Pfam" id="PF06397"/>
    </source>
</evidence>
<evidence type="ECO:0000256" key="10">
    <source>
        <dbReference type="ARBA" id="ARBA00047448"/>
    </source>
</evidence>
<dbReference type="PANTHER" id="PTHR36541:SF1">
    <property type="entry name" value="SUPEROXIDE REDUCTASE-RELATED"/>
    <property type="match status" value="1"/>
</dbReference>
<dbReference type="AlphaFoldDB" id="A0A9D1LYS7"/>
<dbReference type="Gene3D" id="2.20.28.100">
    <property type="entry name" value="Desulphoferrodoxin, N-terminal domain"/>
    <property type="match status" value="1"/>
</dbReference>
<reference evidence="13" key="2">
    <citation type="journal article" date="2021" name="PeerJ">
        <title>Extensive microbial diversity within the chicken gut microbiome revealed by metagenomics and culture.</title>
        <authorList>
            <person name="Gilroy R."/>
            <person name="Ravi A."/>
            <person name="Getino M."/>
            <person name="Pursley I."/>
            <person name="Horton D.L."/>
            <person name="Alikhan N.F."/>
            <person name="Baker D."/>
            <person name="Gharbi K."/>
            <person name="Hall N."/>
            <person name="Watson M."/>
            <person name="Adriaenssens E.M."/>
            <person name="Foster-Nyarko E."/>
            <person name="Jarju S."/>
            <person name="Secka A."/>
            <person name="Antonio M."/>
            <person name="Oren A."/>
            <person name="Chaudhuri R.R."/>
            <person name="La Ragione R."/>
            <person name="Hildebrand F."/>
            <person name="Pallen M.J."/>
        </authorList>
    </citation>
    <scope>NUCLEOTIDE SEQUENCE</scope>
    <source>
        <strain evidence="13">ChiGjej1B1-1684</strain>
    </source>
</reference>
<protein>
    <recommendedName>
        <fullName evidence="3">Desulfoferrodoxin</fullName>
        <ecNumber evidence="2">1.15.1.2</ecNumber>
    </recommendedName>
    <alternativeName>
        <fullName evidence="9">Superoxide reductase</fullName>
    </alternativeName>
</protein>
<evidence type="ECO:0000256" key="8">
    <source>
        <dbReference type="ARBA" id="ARBA00024690"/>
    </source>
</evidence>
<evidence type="ECO:0000256" key="4">
    <source>
        <dbReference type="ARBA" id="ARBA00022448"/>
    </source>
</evidence>
<organism evidence="13 14">
    <name type="scientific">Candidatus Limousia pullorum</name>
    <dbReference type="NCBI Taxonomy" id="2840860"/>
    <lineage>
        <taxon>Bacteria</taxon>
        <taxon>Bacillati</taxon>
        <taxon>Bacillota</taxon>
        <taxon>Clostridia</taxon>
        <taxon>Eubacteriales</taxon>
        <taxon>Oscillospiraceae</taxon>
        <taxon>Oscillospiraceae incertae sedis</taxon>
        <taxon>Candidatus Limousia</taxon>
    </lineage>
</organism>
<evidence type="ECO:0000256" key="7">
    <source>
        <dbReference type="ARBA" id="ARBA00023004"/>
    </source>
</evidence>
<dbReference type="SUPFAM" id="SSF49367">
    <property type="entry name" value="Superoxide reductase-like"/>
    <property type="match status" value="1"/>
</dbReference>
<evidence type="ECO:0000313" key="14">
    <source>
        <dbReference type="Proteomes" id="UP000824118"/>
    </source>
</evidence>
<keyword evidence="6" id="KW-0249">Electron transport</keyword>
<dbReference type="Pfam" id="PF06397">
    <property type="entry name" value="Desulfoferrod_N"/>
    <property type="match status" value="1"/>
</dbReference>
<dbReference type="PANTHER" id="PTHR36541">
    <property type="entry name" value="SUPEROXIDE REDUCTASE-RELATED"/>
    <property type="match status" value="1"/>
</dbReference>
<evidence type="ECO:0000256" key="3">
    <source>
        <dbReference type="ARBA" id="ARBA00014839"/>
    </source>
</evidence>
<dbReference type="InterPro" id="IPR038094">
    <property type="entry name" value="Desulfoferrodoxin_N_sf"/>
</dbReference>
<sequence length="126" mass="13999">MKQRFFKCEHCGNIIAFVEDKGVPVVCCGEKMKEIIPGSTDAATEKHVPVIAVDGKKVTVTVGEVPHPMAEEHFIEWISIETKEGNQRKELKPGAEPKAEFVLCDTDEVISAFAYCNLHGLWKADK</sequence>
<comment type="function">
    <text evidence="8">Catalyzes the one-electron reduction of superoxide anion radical to hydrogen peroxide at a nonheme ferrous iron center. Plays a fundamental role in case of oxidative stress via its superoxide detoxification activity.</text>
</comment>